<gene>
    <name evidence="2" type="ORF">BN2458_PEG0067</name>
</gene>
<evidence type="ECO:0000313" key="3">
    <source>
        <dbReference type="Proteomes" id="UP000064525"/>
    </source>
</evidence>
<name>A0A0S4PSN3_9HELI</name>
<dbReference type="AlphaFoldDB" id="A0A0S4PSN3"/>
<dbReference type="KEGG" id="hty:BN2458_PEG0067"/>
<dbReference type="EMBL" id="LN907858">
    <property type="protein sequence ID" value="CUU38954.1"/>
    <property type="molecule type" value="Genomic_DNA"/>
</dbReference>
<dbReference type="Proteomes" id="UP000064525">
    <property type="component" value="Chromosome I"/>
</dbReference>
<evidence type="ECO:0000313" key="2">
    <source>
        <dbReference type="EMBL" id="CUU38954.1"/>
    </source>
</evidence>
<keyword evidence="1" id="KW-0175">Coiled coil</keyword>
<evidence type="ECO:0000256" key="1">
    <source>
        <dbReference type="SAM" id="Coils"/>
    </source>
</evidence>
<organism evidence="2 3">
    <name type="scientific">Helicobacter typhlonius</name>
    <dbReference type="NCBI Taxonomy" id="76936"/>
    <lineage>
        <taxon>Bacteria</taxon>
        <taxon>Pseudomonadati</taxon>
        <taxon>Campylobacterota</taxon>
        <taxon>Epsilonproteobacteria</taxon>
        <taxon>Campylobacterales</taxon>
        <taxon>Helicobacteraceae</taxon>
        <taxon>Helicobacter</taxon>
    </lineage>
</organism>
<dbReference type="GeneID" id="78152236"/>
<accession>A0A0S4PSN3</accession>
<protein>
    <submittedName>
        <fullName evidence="2">Uncharacterized protein</fullName>
    </submittedName>
</protein>
<reference evidence="3" key="1">
    <citation type="submission" date="2015-11" db="EMBL/GenBank/DDBJ databases">
        <authorList>
            <person name="Anvar S.Y."/>
        </authorList>
    </citation>
    <scope>NUCLEOTIDE SEQUENCE [LARGE SCALE GENOMIC DNA]</scope>
</reference>
<dbReference type="RefSeq" id="WP_156407263.1">
    <property type="nucleotide sequence ID" value="NZ_CAOJBX010000019.1"/>
</dbReference>
<proteinExistence type="predicted"/>
<sequence length="53" mass="6240">MGEKHNAMFVKFKQLRQKDIENLKKEIHDSKAKIDELQTQQSILQTLQKGDTK</sequence>
<dbReference type="PATRIC" id="fig|76936.10.peg.66"/>
<feature type="coiled-coil region" evidence="1">
    <location>
        <begin position="13"/>
        <end position="40"/>
    </location>
</feature>